<feature type="region of interest" description="Disordered" evidence="1">
    <location>
        <begin position="45"/>
        <end position="77"/>
    </location>
</feature>
<name>A0ABV0YWA0_9TELE</name>
<organism evidence="2 3">
    <name type="scientific">Ameca splendens</name>
    <dbReference type="NCBI Taxonomy" id="208324"/>
    <lineage>
        <taxon>Eukaryota</taxon>
        <taxon>Metazoa</taxon>
        <taxon>Chordata</taxon>
        <taxon>Craniata</taxon>
        <taxon>Vertebrata</taxon>
        <taxon>Euteleostomi</taxon>
        <taxon>Actinopterygii</taxon>
        <taxon>Neopterygii</taxon>
        <taxon>Teleostei</taxon>
        <taxon>Neoteleostei</taxon>
        <taxon>Acanthomorphata</taxon>
        <taxon>Ovalentaria</taxon>
        <taxon>Atherinomorphae</taxon>
        <taxon>Cyprinodontiformes</taxon>
        <taxon>Goodeidae</taxon>
        <taxon>Ameca</taxon>
    </lineage>
</organism>
<evidence type="ECO:0000256" key="1">
    <source>
        <dbReference type="SAM" id="MobiDB-lite"/>
    </source>
</evidence>
<feature type="compositionally biased region" description="Polar residues" evidence="1">
    <location>
        <begin position="45"/>
        <end position="62"/>
    </location>
</feature>
<reference evidence="2 3" key="1">
    <citation type="submission" date="2021-06" db="EMBL/GenBank/DDBJ databases">
        <authorList>
            <person name="Palmer J.M."/>
        </authorList>
    </citation>
    <scope>NUCLEOTIDE SEQUENCE [LARGE SCALE GENOMIC DNA]</scope>
    <source>
        <strain evidence="2 3">AS_MEX2019</strain>
        <tissue evidence="2">Muscle</tissue>
    </source>
</reference>
<dbReference type="EMBL" id="JAHRIP010043305">
    <property type="protein sequence ID" value="MEQ2297603.1"/>
    <property type="molecule type" value="Genomic_DNA"/>
</dbReference>
<comment type="caution">
    <text evidence="2">The sequence shown here is derived from an EMBL/GenBank/DDBJ whole genome shotgun (WGS) entry which is preliminary data.</text>
</comment>
<evidence type="ECO:0000313" key="3">
    <source>
        <dbReference type="Proteomes" id="UP001469553"/>
    </source>
</evidence>
<evidence type="ECO:0000313" key="2">
    <source>
        <dbReference type="EMBL" id="MEQ2297603.1"/>
    </source>
</evidence>
<protein>
    <submittedName>
        <fullName evidence="2">Uncharacterized protein</fullName>
    </submittedName>
</protein>
<gene>
    <name evidence="2" type="ORF">AMECASPLE_036274</name>
</gene>
<dbReference type="Proteomes" id="UP001469553">
    <property type="component" value="Unassembled WGS sequence"/>
</dbReference>
<sequence>MLTIHSSLQTQVCLPLRLLWVINHHLSLQMRKTSQSLLSTITSADVSTSGQTLHHTSEQNQKYADRKCRPAPQYSPGQKVWLSSRDIQLKSMSQETCPTIHQTL</sequence>
<proteinExistence type="predicted"/>
<keyword evidence="3" id="KW-1185">Reference proteome</keyword>
<accession>A0ABV0YWA0</accession>